<evidence type="ECO:0000256" key="1">
    <source>
        <dbReference type="SAM" id="MobiDB-lite"/>
    </source>
</evidence>
<keyword evidence="3" id="KW-1185">Reference proteome</keyword>
<reference evidence="2" key="1">
    <citation type="journal article" date="2020" name="Stud. Mycol.">
        <title>101 Dothideomycetes genomes: a test case for predicting lifestyles and emergence of pathogens.</title>
        <authorList>
            <person name="Haridas S."/>
            <person name="Albert R."/>
            <person name="Binder M."/>
            <person name="Bloem J."/>
            <person name="Labutti K."/>
            <person name="Salamov A."/>
            <person name="Andreopoulos B."/>
            <person name="Baker S."/>
            <person name="Barry K."/>
            <person name="Bills G."/>
            <person name="Bluhm B."/>
            <person name="Cannon C."/>
            <person name="Castanera R."/>
            <person name="Culley D."/>
            <person name="Daum C."/>
            <person name="Ezra D."/>
            <person name="Gonzalez J."/>
            <person name="Henrissat B."/>
            <person name="Kuo A."/>
            <person name="Liang C."/>
            <person name="Lipzen A."/>
            <person name="Lutzoni F."/>
            <person name="Magnuson J."/>
            <person name="Mondo S."/>
            <person name="Nolan M."/>
            <person name="Ohm R."/>
            <person name="Pangilinan J."/>
            <person name="Park H.-J."/>
            <person name="Ramirez L."/>
            <person name="Alfaro M."/>
            <person name="Sun H."/>
            <person name="Tritt A."/>
            <person name="Yoshinaga Y."/>
            <person name="Zwiers L.-H."/>
            <person name="Turgeon B."/>
            <person name="Goodwin S."/>
            <person name="Spatafora J."/>
            <person name="Crous P."/>
            <person name="Grigoriev I."/>
        </authorList>
    </citation>
    <scope>NUCLEOTIDE SEQUENCE</scope>
    <source>
        <strain evidence="2">CBS 130266</strain>
    </source>
</reference>
<feature type="region of interest" description="Disordered" evidence="1">
    <location>
        <begin position="126"/>
        <end position="149"/>
    </location>
</feature>
<dbReference type="AlphaFoldDB" id="A0A9P4TTB7"/>
<feature type="compositionally biased region" description="Polar residues" evidence="1">
    <location>
        <begin position="550"/>
        <end position="582"/>
    </location>
</feature>
<proteinExistence type="predicted"/>
<dbReference type="EMBL" id="MU007122">
    <property type="protein sequence ID" value="KAF2418957.1"/>
    <property type="molecule type" value="Genomic_DNA"/>
</dbReference>
<accession>A0A9P4TTB7</accession>
<feature type="compositionally biased region" description="Low complexity" evidence="1">
    <location>
        <begin position="60"/>
        <end position="76"/>
    </location>
</feature>
<evidence type="ECO:0000313" key="3">
    <source>
        <dbReference type="Proteomes" id="UP000800235"/>
    </source>
</evidence>
<protein>
    <submittedName>
        <fullName evidence="2">Uncharacterized protein</fullName>
    </submittedName>
</protein>
<feature type="compositionally biased region" description="Low complexity" evidence="1">
    <location>
        <begin position="41"/>
        <end position="51"/>
    </location>
</feature>
<gene>
    <name evidence="2" type="ORF">EJ08DRAFT_666030</name>
</gene>
<feature type="compositionally biased region" description="Polar residues" evidence="1">
    <location>
        <begin position="17"/>
        <end position="34"/>
    </location>
</feature>
<sequence length="592" mass="66083">MPPKSKPEDCSPCTPYTPYTSNQSQPSQSLTHTPNVYIGPQQTQRQSSSTQAGPSRPRNAAQTPAAKKAAQAALKRASGEIKTWKPNVYVGGGDEQTQKASVCGKEKMVQGQGKGKQRVEDTHVKFDQRGGGDSTALTRGGFESHKVNPMSCDSQMAKRRNDNQHAIAPRRGGFGHYTLNPGTCEPPTHGHSRGQANIQNTNPQPTNQTQGMTLRAYNVNPTPATRARGPKNWTKHTYELTKCGHGRRSCRHVGFHKILHESFPFWTPVPIIIIHPVHMSDIRGSPRWLIRNILGYIGQDPYEQLLNPEHPGLFGGKGVDLSDVGLEMMKRTVTVFVASRPLSFSLATFLNNFHTQCISRSARAANSTSNTAPRRRTYIPHTQMQLIETHNRNEPLLQPHKSKAWGVHYFNYSYCSRYCKGGDDLSGNHVSTHEIASEMLPFWTRNPIILVHPVGMDEIRGTPHWLVKGILSYIAQDPYEQLLNPEHPSFVNRDWFWKEWMPLRKVTIANMEKYLRGGESPHSSHSDKRTNQRTTTYKLNVFIGTGGVSQIYSGPSKPHTQTTPKASEATTNRAPGTETWTASVFIGTPEPH</sequence>
<evidence type="ECO:0000313" key="2">
    <source>
        <dbReference type="EMBL" id="KAF2418957.1"/>
    </source>
</evidence>
<feature type="region of interest" description="Disordered" evidence="1">
    <location>
        <begin position="166"/>
        <end position="209"/>
    </location>
</feature>
<feature type="compositionally biased region" description="Low complexity" evidence="1">
    <location>
        <begin position="199"/>
        <end position="209"/>
    </location>
</feature>
<name>A0A9P4TTB7_9PEZI</name>
<feature type="region of interest" description="Disordered" evidence="1">
    <location>
        <begin position="1"/>
        <end position="78"/>
    </location>
</feature>
<dbReference type="Proteomes" id="UP000800235">
    <property type="component" value="Unassembled WGS sequence"/>
</dbReference>
<comment type="caution">
    <text evidence="2">The sequence shown here is derived from an EMBL/GenBank/DDBJ whole genome shotgun (WGS) entry which is preliminary data.</text>
</comment>
<feature type="region of interest" description="Disordered" evidence="1">
    <location>
        <begin position="550"/>
        <end position="592"/>
    </location>
</feature>
<organism evidence="2 3">
    <name type="scientific">Tothia fuscella</name>
    <dbReference type="NCBI Taxonomy" id="1048955"/>
    <lineage>
        <taxon>Eukaryota</taxon>
        <taxon>Fungi</taxon>
        <taxon>Dikarya</taxon>
        <taxon>Ascomycota</taxon>
        <taxon>Pezizomycotina</taxon>
        <taxon>Dothideomycetes</taxon>
        <taxon>Pleosporomycetidae</taxon>
        <taxon>Venturiales</taxon>
        <taxon>Cylindrosympodiaceae</taxon>
        <taxon>Tothia</taxon>
    </lineage>
</organism>